<dbReference type="AlphaFoldDB" id="A0A559KSG2"/>
<dbReference type="Proteomes" id="UP000320707">
    <property type="component" value="Unassembled WGS sequence"/>
</dbReference>
<feature type="compositionally biased region" description="Basic residues" evidence="1">
    <location>
        <begin position="58"/>
        <end position="67"/>
    </location>
</feature>
<gene>
    <name evidence="2" type="ORF">Focb16_v004286</name>
</gene>
<dbReference type="EMBL" id="SRMI01000010">
    <property type="protein sequence ID" value="TVY62687.1"/>
    <property type="molecule type" value="Genomic_DNA"/>
</dbReference>
<feature type="region of interest" description="Disordered" evidence="1">
    <location>
        <begin position="31"/>
        <end position="67"/>
    </location>
</feature>
<organism evidence="2 3">
    <name type="scientific">Fusarium oxysporum f. sp. cubense</name>
    <dbReference type="NCBI Taxonomy" id="61366"/>
    <lineage>
        <taxon>Eukaryota</taxon>
        <taxon>Fungi</taxon>
        <taxon>Dikarya</taxon>
        <taxon>Ascomycota</taxon>
        <taxon>Pezizomycotina</taxon>
        <taxon>Sordariomycetes</taxon>
        <taxon>Hypocreomycetidae</taxon>
        <taxon>Hypocreales</taxon>
        <taxon>Nectriaceae</taxon>
        <taxon>Fusarium</taxon>
        <taxon>Fusarium oxysporum species complex</taxon>
    </lineage>
</organism>
<comment type="caution">
    <text evidence="2">The sequence shown here is derived from an EMBL/GenBank/DDBJ whole genome shotgun (WGS) entry which is preliminary data.</text>
</comment>
<evidence type="ECO:0000313" key="2">
    <source>
        <dbReference type="EMBL" id="TVY62687.1"/>
    </source>
</evidence>
<proteinExistence type="predicted"/>
<evidence type="ECO:0000313" key="3">
    <source>
        <dbReference type="Proteomes" id="UP000320707"/>
    </source>
</evidence>
<reference evidence="2 3" key="1">
    <citation type="journal article" date="2019" name="Microbiol. Resour. Announc.">
        <title>High-quality draft genome sequence of Fusarium oxysporum f. sp. cubense strain 160527, a causal agent of Panama disease.</title>
        <authorList>
            <person name="Asai S."/>
            <person name="Ayukawa Y."/>
            <person name="Gan P."/>
            <person name="Masuda S."/>
            <person name="Komatsu K."/>
            <person name="Shirasu K."/>
            <person name="Arie T."/>
        </authorList>
    </citation>
    <scope>NUCLEOTIDE SEQUENCE [LARGE SCALE GENOMIC DNA]</scope>
    <source>
        <strain evidence="2 3">160527</strain>
    </source>
</reference>
<feature type="compositionally biased region" description="Basic and acidic residues" evidence="1">
    <location>
        <begin position="35"/>
        <end position="47"/>
    </location>
</feature>
<name>A0A559KSG2_FUSOC</name>
<accession>A0A559KSG2</accession>
<protein>
    <submittedName>
        <fullName evidence="2">Uncharacterized protein</fullName>
    </submittedName>
</protein>
<sequence>MSNEHERRLSKRLAAAATDYEHDDDFAFVRKPKRTKADMTDKPKPEAVPEPEAEQMKKSTKGRPAAKQRAAKIMLQKSVNAAPPTCYPPP</sequence>
<evidence type="ECO:0000256" key="1">
    <source>
        <dbReference type="SAM" id="MobiDB-lite"/>
    </source>
</evidence>